<evidence type="ECO:0000313" key="1">
    <source>
        <dbReference type="EMBL" id="KAK4832092.1"/>
    </source>
</evidence>
<comment type="caution">
    <text evidence="1">The sequence shown here is derived from an EMBL/GenBank/DDBJ whole genome shotgun (WGS) entry which is preliminary data.</text>
</comment>
<keyword evidence="2" id="KW-1185">Reference proteome</keyword>
<dbReference type="Proteomes" id="UP001333110">
    <property type="component" value="Unassembled WGS sequence"/>
</dbReference>
<accession>A0AAN7NUX5</accession>
<dbReference type="EMBL" id="JAUNZN010000001">
    <property type="protein sequence ID" value="KAK4832092.1"/>
    <property type="molecule type" value="Genomic_DNA"/>
</dbReference>
<protein>
    <submittedName>
        <fullName evidence="1">Uncharacterized protein</fullName>
    </submittedName>
</protein>
<organism evidence="1 2">
    <name type="scientific">Mycteria americana</name>
    <name type="common">Wood stork</name>
    <dbReference type="NCBI Taxonomy" id="33587"/>
    <lineage>
        <taxon>Eukaryota</taxon>
        <taxon>Metazoa</taxon>
        <taxon>Chordata</taxon>
        <taxon>Craniata</taxon>
        <taxon>Vertebrata</taxon>
        <taxon>Euteleostomi</taxon>
        <taxon>Archelosauria</taxon>
        <taxon>Archosauria</taxon>
        <taxon>Dinosauria</taxon>
        <taxon>Saurischia</taxon>
        <taxon>Theropoda</taxon>
        <taxon>Coelurosauria</taxon>
        <taxon>Aves</taxon>
        <taxon>Neognathae</taxon>
        <taxon>Neoaves</taxon>
        <taxon>Aequornithes</taxon>
        <taxon>Ciconiiformes</taxon>
        <taxon>Ciconiidae</taxon>
        <taxon>Mycteria</taxon>
    </lineage>
</organism>
<gene>
    <name evidence="1" type="ORF">QYF61_020707</name>
</gene>
<evidence type="ECO:0000313" key="2">
    <source>
        <dbReference type="Proteomes" id="UP001333110"/>
    </source>
</evidence>
<name>A0AAN7NUX5_MYCAM</name>
<sequence>MLAGLDPLVILYMPCDGTQDDLLHQLPRHRGPARTLLQHGISTGSQPPSGTHLLQHGVLHGLQVDICSTMDLHGLQGDTLPHHGLHHRLQGNLCSGAWSTSSTSFFTDLGVCRVVSLTYSHSCLWLQLRRFSIYLINCIPYLVPHVYFQRGLLTTVTQHAQCQCRFQRGVSSQLTLPLLDLEQQTNGAEACGIEITKKKQLRERQPSSYTMAQGQKASGREETALADAVSSEKLLLRLFQMPGLWLWLLVTVKSLKALPLDIRRAGPIYQVQQKDCVENCKDLPAAPSGQQGIIHLQHGPGHLMGPWTAQKKTSLQAYCDSLQPWDSAPSFHQVIQSPIIRLLKAPSNLALNTSRDGAATTSLGNLFQGLTTLIVKNFFLISNLNLPSCSLKPLPLPCPCKKSLSRFLVGPFQVLEGCYKVSSEPPLLQAEQPQLSQPVFIGEVLQPSDPLHGPPLDSFQQVHVLLMLGAPELNAVLRVGSHESGVEGENHLPRPAGPASFDAAQDTVGFLGCKHTLPGHVELLINQHPQVLLLRAALNPFSAQPLFVLGIVLTHVQDLALGLVKVHEVPTGPPLKPVRVPLDGTPSLQRVPTQLGLISKPAEGALNPTVHVANEDQPLRNATRHWSPLGHRAVDHNSLSATIQPMPYPPSGLSVKSMSLQFRDKDVMWDSVKCFAQVRVDDGFIPWYSTKQIPEEVKVCSPEVQGSELALHPPQCPKDLELHHFMVTAAKAALELHIAHQPLLVGENKVQHSTSPHWLLYHLEKEVIINTFQAPPGLLMPCCVVPPTDIRVVEVPHEDQGL</sequence>
<reference evidence="1 2" key="1">
    <citation type="journal article" date="2023" name="J. Hered.">
        <title>Chromosome-level genome of the wood stork (Mycteria americana) provides insight into avian chromosome evolution.</title>
        <authorList>
            <person name="Flamio R. Jr."/>
            <person name="Ramstad K.M."/>
        </authorList>
    </citation>
    <scope>NUCLEOTIDE SEQUENCE [LARGE SCALE GENOMIC DNA]</scope>
    <source>
        <strain evidence="1">JAX WOST 10</strain>
    </source>
</reference>
<dbReference type="AlphaFoldDB" id="A0AAN7NUX5"/>
<proteinExistence type="predicted"/>